<dbReference type="InterPro" id="IPR017937">
    <property type="entry name" value="Thioredoxin_CS"/>
</dbReference>
<evidence type="ECO:0000313" key="5">
    <source>
        <dbReference type="EMBL" id="KAK4545910.1"/>
    </source>
</evidence>
<dbReference type="Gene3D" id="3.40.30.10">
    <property type="entry name" value="Glutaredoxin"/>
    <property type="match status" value="1"/>
</dbReference>
<dbReference type="InterPro" id="IPR013766">
    <property type="entry name" value="Thioredoxin_domain"/>
</dbReference>
<dbReference type="InterPro" id="IPR036249">
    <property type="entry name" value="Thioredoxin-like_sf"/>
</dbReference>
<comment type="similarity">
    <text evidence="1">Belongs to the thioredoxin family.</text>
</comment>
<evidence type="ECO:0000256" key="3">
    <source>
        <dbReference type="SAM" id="MobiDB-lite"/>
    </source>
</evidence>
<feature type="region of interest" description="Disordered" evidence="3">
    <location>
        <begin position="123"/>
        <end position="145"/>
    </location>
</feature>
<dbReference type="Proteomes" id="UP001324427">
    <property type="component" value="Unassembled WGS sequence"/>
</dbReference>
<feature type="domain" description="Thioredoxin" evidence="4">
    <location>
        <begin position="1"/>
        <end position="110"/>
    </location>
</feature>
<dbReference type="CDD" id="cd02947">
    <property type="entry name" value="TRX_family"/>
    <property type="match status" value="1"/>
</dbReference>
<dbReference type="PROSITE" id="PS51352">
    <property type="entry name" value="THIOREDOXIN_2"/>
    <property type="match status" value="1"/>
</dbReference>
<evidence type="ECO:0000259" key="4">
    <source>
        <dbReference type="PROSITE" id="PS51352"/>
    </source>
</evidence>
<gene>
    <name evidence="5" type="ORF">LTR36_002474</name>
</gene>
<evidence type="ECO:0000313" key="6">
    <source>
        <dbReference type="Proteomes" id="UP001324427"/>
    </source>
</evidence>
<dbReference type="PROSITE" id="PS00194">
    <property type="entry name" value="THIOREDOXIN_1"/>
    <property type="match status" value="1"/>
</dbReference>
<dbReference type="PANTHER" id="PTHR46115">
    <property type="entry name" value="THIOREDOXIN-LIKE PROTEIN 1"/>
    <property type="match status" value="1"/>
</dbReference>
<dbReference type="PRINTS" id="PR00421">
    <property type="entry name" value="THIOREDOXIN"/>
</dbReference>
<sequence>MTSKVVSVTSQQHFKSITASSTYTIVDFYADWCGPCKVISPIFEQLAAAESKPGRIVFCKVNVDNQREVAGIYGISAMPTFLILKGSSVKETVRGANATALRTAVLSAAADAAKGTAKSSAQFSGAGKTLGASSGTAGGNTSRPVAASVMPDMGAMLSSPGQFSQGRGLPQTIVRFLGLYFSTLFSLEPARAAGESPFAIKKAGGARVGTVR</sequence>
<comment type="caution">
    <text evidence="5">The sequence shown here is derived from an EMBL/GenBank/DDBJ whole genome shotgun (WGS) entry which is preliminary data.</text>
</comment>
<evidence type="ECO:0000256" key="2">
    <source>
        <dbReference type="ARBA" id="ARBA00023157"/>
    </source>
</evidence>
<keyword evidence="6" id="KW-1185">Reference proteome</keyword>
<dbReference type="Pfam" id="PF00085">
    <property type="entry name" value="Thioredoxin"/>
    <property type="match status" value="1"/>
</dbReference>
<name>A0AAV9JN20_9PEZI</name>
<dbReference type="AlphaFoldDB" id="A0AAV9JN20"/>
<evidence type="ECO:0000256" key="1">
    <source>
        <dbReference type="ARBA" id="ARBA00008987"/>
    </source>
</evidence>
<protein>
    <recommendedName>
        <fullName evidence="4">Thioredoxin domain-containing protein</fullName>
    </recommendedName>
</protein>
<accession>A0AAV9JN20</accession>
<proteinExistence type="inferred from homology"/>
<feature type="compositionally biased region" description="Low complexity" evidence="3">
    <location>
        <begin position="123"/>
        <end position="142"/>
    </location>
</feature>
<dbReference type="EMBL" id="JAVFHQ010000017">
    <property type="protein sequence ID" value="KAK4545910.1"/>
    <property type="molecule type" value="Genomic_DNA"/>
</dbReference>
<dbReference type="SUPFAM" id="SSF52833">
    <property type="entry name" value="Thioredoxin-like"/>
    <property type="match status" value="1"/>
</dbReference>
<reference evidence="5 6" key="1">
    <citation type="submission" date="2021-11" db="EMBL/GenBank/DDBJ databases">
        <title>Black yeast isolated from Biological Soil Crust.</title>
        <authorList>
            <person name="Kurbessoian T."/>
        </authorList>
    </citation>
    <scope>NUCLEOTIDE SEQUENCE [LARGE SCALE GENOMIC DNA]</scope>
    <source>
        <strain evidence="5 6">CCFEE 5522</strain>
    </source>
</reference>
<organism evidence="5 6">
    <name type="scientific">Oleoguttula mirabilis</name>
    <dbReference type="NCBI Taxonomy" id="1507867"/>
    <lineage>
        <taxon>Eukaryota</taxon>
        <taxon>Fungi</taxon>
        <taxon>Dikarya</taxon>
        <taxon>Ascomycota</taxon>
        <taxon>Pezizomycotina</taxon>
        <taxon>Dothideomycetes</taxon>
        <taxon>Dothideomycetidae</taxon>
        <taxon>Mycosphaerellales</taxon>
        <taxon>Teratosphaeriaceae</taxon>
        <taxon>Oleoguttula</taxon>
    </lineage>
</organism>
<keyword evidence="2" id="KW-1015">Disulfide bond</keyword>